<dbReference type="EMBL" id="JBBXJM010000003">
    <property type="protein sequence ID" value="KAL1409391.1"/>
    <property type="molecule type" value="Genomic_DNA"/>
</dbReference>
<evidence type="ECO:0000313" key="2">
    <source>
        <dbReference type="EMBL" id="KAL1409391.1"/>
    </source>
</evidence>
<protein>
    <submittedName>
        <fullName evidence="2">Uncharacterized protein</fullName>
    </submittedName>
</protein>
<feature type="compositionally biased region" description="Low complexity" evidence="1">
    <location>
        <begin position="67"/>
        <end position="84"/>
    </location>
</feature>
<proteinExistence type="predicted"/>
<name>A0ABR3Q3T5_9TREE</name>
<keyword evidence="3" id="KW-1185">Reference proteome</keyword>
<evidence type="ECO:0000313" key="3">
    <source>
        <dbReference type="Proteomes" id="UP001565368"/>
    </source>
</evidence>
<dbReference type="RefSeq" id="XP_069209335.1">
    <property type="nucleotide sequence ID" value="XM_069351917.1"/>
</dbReference>
<organism evidence="2 3">
    <name type="scientific">Vanrija albida</name>
    <dbReference type="NCBI Taxonomy" id="181172"/>
    <lineage>
        <taxon>Eukaryota</taxon>
        <taxon>Fungi</taxon>
        <taxon>Dikarya</taxon>
        <taxon>Basidiomycota</taxon>
        <taxon>Agaricomycotina</taxon>
        <taxon>Tremellomycetes</taxon>
        <taxon>Trichosporonales</taxon>
        <taxon>Trichosporonaceae</taxon>
        <taxon>Vanrija</taxon>
    </lineage>
</organism>
<reference evidence="2 3" key="1">
    <citation type="submission" date="2023-08" db="EMBL/GenBank/DDBJ databases">
        <title>Annotated Genome Sequence of Vanrija albida AlHP1.</title>
        <authorList>
            <person name="Herzog R."/>
        </authorList>
    </citation>
    <scope>NUCLEOTIDE SEQUENCE [LARGE SCALE GENOMIC DNA]</scope>
    <source>
        <strain evidence="2 3">AlHP1</strain>
    </source>
</reference>
<dbReference type="Proteomes" id="UP001565368">
    <property type="component" value="Unassembled WGS sequence"/>
</dbReference>
<feature type="region of interest" description="Disordered" evidence="1">
    <location>
        <begin position="23"/>
        <end position="158"/>
    </location>
</feature>
<dbReference type="GeneID" id="95984417"/>
<accession>A0ABR3Q3T5</accession>
<comment type="caution">
    <text evidence="2">The sequence shown here is derived from an EMBL/GenBank/DDBJ whole genome shotgun (WGS) entry which is preliminary data.</text>
</comment>
<sequence length="396" mass="42726">MNCNFSNTPNPTTLNPHLTVNGANFTANSAGLNSDGMSRREPATPAAATAVRAPSPACTEGEETSEPTESSSPASTPASASGPGDSEADGENTEARLPPALEAIGPATTSPVGTVTDGFIQFEGNYGLEDDDDSPLDDDDSPPDDGDEAPVTSDAQGWPVFDILLTETQKRNRRARKARKVDSDSKSAEQVTEALRKAAELRQQVSTAASHTALVAANAEVTSALIFNAMHRGFSSLTGKGKQNELLEIYKGYLGRLNYFASLDERLTLDHISIDTFKRKFVAAPTTDALKPGAFDVSFAQLCKATYSRTHFDMLGSVMCGDGYLPHDQAREVLDTNHKHLRAHTDYWVSLRGADVPNSYHLSFKKFKIGFIQYYKELESHLQVYVLNADGSAAWA</sequence>
<evidence type="ECO:0000256" key="1">
    <source>
        <dbReference type="SAM" id="MobiDB-lite"/>
    </source>
</evidence>
<feature type="compositionally biased region" description="Polar residues" evidence="1">
    <location>
        <begin position="23"/>
        <end position="36"/>
    </location>
</feature>
<gene>
    <name evidence="2" type="ORF">Q8F55_003374</name>
</gene>
<feature type="compositionally biased region" description="Acidic residues" evidence="1">
    <location>
        <begin position="128"/>
        <end position="148"/>
    </location>
</feature>
<feature type="compositionally biased region" description="Low complexity" evidence="1">
    <location>
        <begin position="43"/>
        <end position="59"/>
    </location>
</feature>